<proteinExistence type="inferred from homology"/>
<accession>A0A9D7XJH5</accession>
<evidence type="ECO:0000256" key="9">
    <source>
        <dbReference type="SAM" id="MobiDB-lite"/>
    </source>
</evidence>
<dbReference type="Gene3D" id="3.90.1680.10">
    <property type="entry name" value="SOS response associated peptidase-like"/>
    <property type="match status" value="1"/>
</dbReference>
<dbReference type="InterPro" id="IPR003738">
    <property type="entry name" value="SRAP"/>
</dbReference>
<dbReference type="GO" id="GO:0003697">
    <property type="term" value="F:single-stranded DNA binding"/>
    <property type="evidence" value="ECO:0007669"/>
    <property type="project" value="InterPro"/>
</dbReference>
<dbReference type="Proteomes" id="UP000886657">
    <property type="component" value="Unassembled WGS sequence"/>
</dbReference>
<dbReference type="PANTHER" id="PTHR13604">
    <property type="entry name" value="DC12-RELATED"/>
    <property type="match status" value="1"/>
</dbReference>
<gene>
    <name evidence="10" type="ORF">IPP58_14675</name>
</gene>
<comment type="caution">
    <text evidence="10">The sequence shown here is derived from an EMBL/GenBank/DDBJ whole genome shotgun (WGS) entry which is preliminary data.</text>
</comment>
<evidence type="ECO:0000256" key="2">
    <source>
        <dbReference type="ARBA" id="ARBA00022670"/>
    </source>
</evidence>
<keyword evidence="4 8" id="KW-0378">Hydrolase</keyword>
<dbReference type="GO" id="GO:0016829">
    <property type="term" value="F:lyase activity"/>
    <property type="evidence" value="ECO:0007669"/>
    <property type="project" value="UniProtKB-KW"/>
</dbReference>
<keyword evidence="5" id="KW-0190">Covalent protein-DNA linkage</keyword>
<sequence length="230" mass="24932">MCGRFSLHATSQELADGTLCQRLAGFREERRYNIAPGQWVIVVRPEKGERVPDTAQWGLVPAWAKDPKAGPRPINARAEGLEAKPTFRAAFRHGRCLIPASGFYEWKGVGKSKQPFFIRPQGGKGIFVFAGLLSTWAGPEGELTTCTIITTAPNELMADLHDRMPVILNPEGQAAWLDPENLRAAALLVPCPAADMEAYAVGPAVGNPLNEGPELIKPEGTVDPLDGRLL</sequence>
<dbReference type="SUPFAM" id="SSF143081">
    <property type="entry name" value="BB1717-like"/>
    <property type="match status" value="1"/>
</dbReference>
<dbReference type="GO" id="GO:0106300">
    <property type="term" value="P:protein-DNA covalent cross-linking repair"/>
    <property type="evidence" value="ECO:0007669"/>
    <property type="project" value="InterPro"/>
</dbReference>
<evidence type="ECO:0000256" key="4">
    <source>
        <dbReference type="ARBA" id="ARBA00022801"/>
    </source>
</evidence>
<name>A0A9D7XJH5_9BACT</name>
<evidence type="ECO:0000313" key="10">
    <source>
        <dbReference type="EMBL" id="MBK9797703.1"/>
    </source>
</evidence>
<evidence type="ECO:0000313" key="11">
    <source>
        <dbReference type="Proteomes" id="UP000886657"/>
    </source>
</evidence>
<dbReference type="PANTHER" id="PTHR13604:SF0">
    <property type="entry name" value="ABASIC SITE PROCESSING PROTEIN HMCES"/>
    <property type="match status" value="1"/>
</dbReference>
<keyword evidence="6" id="KW-0238">DNA-binding</keyword>
<protein>
    <recommendedName>
        <fullName evidence="8">Abasic site processing protein</fullName>
        <ecNumber evidence="8">3.4.-.-</ecNumber>
    </recommendedName>
</protein>
<dbReference type="GO" id="GO:0008233">
    <property type="term" value="F:peptidase activity"/>
    <property type="evidence" value="ECO:0007669"/>
    <property type="project" value="UniProtKB-KW"/>
</dbReference>
<organism evidence="10 11">
    <name type="scientific">Candidatus Geothrix skivensis</name>
    <dbReference type="NCBI Taxonomy" id="2954439"/>
    <lineage>
        <taxon>Bacteria</taxon>
        <taxon>Pseudomonadati</taxon>
        <taxon>Acidobacteriota</taxon>
        <taxon>Holophagae</taxon>
        <taxon>Holophagales</taxon>
        <taxon>Holophagaceae</taxon>
        <taxon>Geothrix</taxon>
    </lineage>
</organism>
<dbReference type="EMBL" id="JADKIO010000011">
    <property type="protein sequence ID" value="MBK9797703.1"/>
    <property type="molecule type" value="Genomic_DNA"/>
</dbReference>
<evidence type="ECO:0000256" key="6">
    <source>
        <dbReference type="ARBA" id="ARBA00023125"/>
    </source>
</evidence>
<feature type="region of interest" description="Disordered" evidence="9">
    <location>
        <begin position="210"/>
        <end position="230"/>
    </location>
</feature>
<dbReference type="InterPro" id="IPR036590">
    <property type="entry name" value="SRAP-like"/>
</dbReference>
<evidence type="ECO:0000256" key="8">
    <source>
        <dbReference type="RuleBase" id="RU364100"/>
    </source>
</evidence>
<comment type="similarity">
    <text evidence="1 8">Belongs to the SOS response-associated peptidase family.</text>
</comment>
<evidence type="ECO:0000256" key="3">
    <source>
        <dbReference type="ARBA" id="ARBA00022763"/>
    </source>
</evidence>
<keyword evidence="7" id="KW-0456">Lyase</keyword>
<keyword evidence="2 8" id="KW-0645">Protease</keyword>
<evidence type="ECO:0000256" key="1">
    <source>
        <dbReference type="ARBA" id="ARBA00008136"/>
    </source>
</evidence>
<keyword evidence="3" id="KW-0227">DNA damage</keyword>
<dbReference type="EC" id="3.4.-.-" evidence="8"/>
<dbReference type="GO" id="GO:0006508">
    <property type="term" value="P:proteolysis"/>
    <property type="evidence" value="ECO:0007669"/>
    <property type="project" value="UniProtKB-KW"/>
</dbReference>
<evidence type="ECO:0000256" key="5">
    <source>
        <dbReference type="ARBA" id="ARBA00023124"/>
    </source>
</evidence>
<dbReference type="Pfam" id="PF02586">
    <property type="entry name" value="SRAP"/>
    <property type="match status" value="1"/>
</dbReference>
<reference evidence="10" key="1">
    <citation type="submission" date="2020-10" db="EMBL/GenBank/DDBJ databases">
        <title>Connecting structure to function with the recovery of over 1000 high-quality activated sludge metagenome-assembled genomes encoding full-length rRNA genes using long-read sequencing.</title>
        <authorList>
            <person name="Singleton C.M."/>
            <person name="Petriglieri F."/>
            <person name="Kristensen J.M."/>
            <person name="Kirkegaard R.H."/>
            <person name="Michaelsen T.Y."/>
            <person name="Andersen M.H."/>
            <person name="Karst S.M."/>
            <person name="Dueholm M.S."/>
            <person name="Nielsen P.H."/>
            <person name="Albertsen M."/>
        </authorList>
    </citation>
    <scope>NUCLEOTIDE SEQUENCE</scope>
    <source>
        <strain evidence="10">Skiv_18-Q3-R9-52_MAXAC.067</strain>
    </source>
</reference>
<dbReference type="AlphaFoldDB" id="A0A9D7XJH5"/>
<evidence type="ECO:0000256" key="7">
    <source>
        <dbReference type="ARBA" id="ARBA00023239"/>
    </source>
</evidence>